<gene>
    <name evidence="7" type="primary">LOC116295436</name>
</gene>
<evidence type="ECO:0000313" key="6">
    <source>
        <dbReference type="Proteomes" id="UP000515163"/>
    </source>
</evidence>
<organism evidence="6 7">
    <name type="scientific">Actinia tenebrosa</name>
    <name type="common">Australian red waratah sea anemone</name>
    <dbReference type="NCBI Taxonomy" id="6105"/>
    <lineage>
        <taxon>Eukaryota</taxon>
        <taxon>Metazoa</taxon>
        <taxon>Cnidaria</taxon>
        <taxon>Anthozoa</taxon>
        <taxon>Hexacorallia</taxon>
        <taxon>Actiniaria</taxon>
        <taxon>Actiniidae</taxon>
        <taxon>Actinia</taxon>
    </lineage>
</organism>
<evidence type="ECO:0000256" key="1">
    <source>
        <dbReference type="ARBA" id="ARBA00006787"/>
    </source>
</evidence>
<comment type="similarity">
    <text evidence="1">Belongs to the carotenoid oxygenase family.</text>
</comment>
<dbReference type="PANTHER" id="PTHR10543">
    <property type="entry name" value="BETA-CAROTENE DIOXYGENASE"/>
    <property type="match status" value="1"/>
</dbReference>
<keyword evidence="2 5" id="KW-0479">Metal-binding</keyword>
<dbReference type="InterPro" id="IPR004294">
    <property type="entry name" value="Carotenoid_Oase"/>
</dbReference>
<proteinExistence type="inferred from homology"/>
<dbReference type="GeneID" id="116295436"/>
<evidence type="ECO:0000256" key="4">
    <source>
        <dbReference type="ARBA" id="ARBA00023004"/>
    </source>
</evidence>
<protein>
    <submittedName>
        <fullName evidence="7">Beta,beta-carotene 9',10'-oxygenase-like</fullName>
    </submittedName>
</protein>
<feature type="binding site" evidence="5">
    <location>
        <position position="183"/>
    </location>
    <ligand>
        <name>Fe cation</name>
        <dbReference type="ChEBI" id="CHEBI:24875"/>
        <note>catalytic</note>
    </ligand>
</feature>
<dbReference type="RefSeq" id="XP_031559099.1">
    <property type="nucleotide sequence ID" value="XM_031703239.1"/>
</dbReference>
<keyword evidence="6" id="KW-1185">Reference proteome</keyword>
<feature type="binding site" evidence="5">
    <location>
        <position position="310"/>
    </location>
    <ligand>
        <name>Fe cation</name>
        <dbReference type="ChEBI" id="CHEBI:24875"/>
        <note>catalytic</note>
    </ligand>
</feature>
<dbReference type="Proteomes" id="UP000515163">
    <property type="component" value="Unplaced"/>
</dbReference>
<dbReference type="FunCoup" id="A0A6P8HRU3">
    <property type="interactions" value="1176"/>
</dbReference>
<reference evidence="7" key="1">
    <citation type="submission" date="2025-08" db="UniProtKB">
        <authorList>
            <consortium name="RefSeq"/>
        </authorList>
    </citation>
    <scope>IDENTIFICATION</scope>
    <source>
        <tissue evidence="7">Tentacle</tissue>
    </source>
</reference>
<dbReference type="AlphaFoldDB" id="A0A6P8HRU3"/>
<feature type="binding site" evidence="5">
    <location>
        <position position="507"/>
    </location>
    <ligand>
        <name>Fe cation</name>
        <dbReference type="ChEBI" id="CHEBI:24875"/>
        <note>catalytic</note>
    </ligand>
</feature>
<dbReference type="GO" id="GO:0016121">
    <property type="term" value="P:carotene catabolic process"/>
    <property type="evidence" value="ECO:0007669"/>
    <property type="project" value="TreeGrafter"/>
</dbReference>
<dbReference type="OrthoDB" id="407010at2759"/>
<dbReference type="GO" id="GO:0003834">
    <property type="term" value="F:beta-carotene 15,15'-dioxygenase activity"/>
    <property type="evidence" value="ECO:0007669"/>
    <property type="project" value="TreeGrafter"/>
</dbReference>
<sequence>MEKQKDPACIFETMEELDEEVTATVTGNIPSWLKGTLLRNGPGKFEFGDSKYNHWFDGQALLHRFAIEQGKVKYYNKFVRGETFTINTLKNQILFTEFGTNGHPDPCKNIFQRFFSYFGLGEEPMVTDNCLVNVVEVKGKKYAVSEPPHMMEIHPNTLEVLSKVNITKEFPSGDVRLDSSLAHPHNEKDGTTYNLGTTQGSSPKYHVTVIPPKAVADEQPLEGGKILCSVPSHSTQAYFHSFGMTENYLILMENPLLMSVPKILTHKLFGWSIADCFYWYPTQLSHFHIISKETGKQLGIFTAEPTFTFHHVNAFETDSEIVVDLCGYDDANIIQLLYLHELRGKEGSGPKKTSIPSVRRYQIPLPLPNNLEPVQLPKNAEGQDFEVLGQAMELPRINYDLCNGKPYEYIYGLHCTKKAGFHDALIKLNVKTKEEIKWKDHGENLLSYPSEPVFVPRPGSTDEDDGVILSVVIDVSNQQTFLLVLDGKTFKEVGRAEVPFITTATIHGAFVKN</sequence>
<comment type="cofactor">
    <cofactor evidence="5">
        <name>Fe(2+)</name>
        <dbReference type="ChEBI" id="CHEBI:29033"/>
    </cofactor>
    <text evidence="5">Binds 1 Fe(2+) ion per subunit.</text>
</comment>
<dbReference type="PANTHER" id="PTHR10543:SF24">
    <property type="entry name" value="CAROTENOID ISOMEROOXYGENASE"/>
    <property type="match status" value="1"/>
</dbReference>
<keyword evidence="3" id="KW-0560">Oxidoreductase</keyword>
<dbReference type="GO" id="GO:0046872">
    <property type="term" value="F:metal ion binding"/>
    <property type="evidence" value="ECO:0007669"/>
    <property type="project" value="UniProtKB-KW"/>
</dbReference>
<dbReference type="KEGG" id="aten:116295436"/>
<name>A0A6P8HRU3_ACTTE</name>
<evidence type="ECO:0000256" key="2">
    <source>
        <dbReference type="ARBA" id="ARBA00022723"/>
    </source>
</evidence>
<dbReference type="Pfam" id="PF03055">
    <property type="entry name" value="RPE65"/>
    <property type="match status" value="1"/>
</dbReference>
<dbReference type="GO" id="GO:0010436">
    <property type="term" value="F:carotenoid dioxygenase activity"/>
    <property type="evidence" value="ECO:0007669"/>
    <property type="project" value="TreeGrafter"/>
</dbReference>
<accession>A0A6P8HRU3</accession>
<evidence type="ECO:0000256" key="3">
    <source>
        <dbReference type="ARBA" id="ARBA00023002"/>
    </source>
</evidence>
<feature type="binding site" evidence="5">
    <location>
        <position position="240"/>
    </location>
    <ligand>
        <name>Fe cation</name>
        <dbReference type="ChEBI" id="CHEBI:24875"/>
        <note>catalytic</note>
    </ligand>
</feature>
<evidence type="ECO:0000313" key="7">
    <source>
        <dbReference type="RefSeq" id="XP_031559099.1"/>
    </source>
</evidence>
<keyword evidence="4 5" id="KW-0408">Iron</keyword>
<dbReference type="InParanoid" id="A0A6P8HRU3"/>
<evidence type="ECO:0000256" key="5">
    <source>
        <dbReference type="PIRSR" id="PIRSR604294-1"/>
    </source>
</evidence>